<evidence type="ECO:0000256" key="8">
    <source>
        <dbReference type="ARBA" id="ARBA00023157"/>
    </source>
</evidence>
<dbReference type="SUPFAM" id="SSF51445">
    <property type="entry name" value="(Trans)glycosidases"/>
    <property type="match status" value="1"/>
</dbReference>
<protein>
    <recommendedName>
        <fullName evidence="3">chitinase</fullName>
        <ecNumber evidence="3">3.2.1.14</ecNumber>
    </recommendedName>
</protein>
<evidence type="ECO:0000256" key="9">
    <source>
        <dbReference type="ARBA" id="ARBA00023277"/>
    </source>
</evidence>
<evidence type="ECO:0000256" key="11">
    <source>
        <dbReference type="SAM" id="MobiDB-lite"/>
    </source>
</evidence>
<dbReference type="InterPro" id="IPR036508">
    <property type="entry name" value="Chitin-bd_dom_sf"/>
</dbReference>
<dbReference type="GO" id="GO:0000272">
    <property type="term" value="P:polysaccharide catabolic process"/>
    <property type="evidence" value="ECO:0007669"/>
    <property type="project" value="UniProtKB-KW"/>
</dbReference>
<sequence>ERFSKIASSERGRRAFAESVVAFLDLHGFDGIDIDWKYPTQRDGSPNDKKNFALLLKDLRKALDHKDHILTASVSALKETIDAAYDVKEISRHVDFMSIMGYDLFGPWNDHTGHPAPLRARTGGSFYESTLNVETSIESWISKGADVGKLVLGMPLYGRTYTLEDPNEHGFNAPTLGAGEPGPFTGEPGLLGYNEICTLMSTGGWKVTRDPNVNAPVAIKGNLWIGFDDAESLANKVQLALQKGLAGAMVWSIETDDFRGKCGRGKNPLQEAIRKALRLNSSEPETTSEPTMTTSEPTMTTSQRPTRSPSTNTPGRFTCVSKGRFLNPDTDTGYILCVRKGSDFQLFKMPCPLGTVFRRGTRRCDHAYKNVL</sequence>
<name>A0A131Y4D7_IXORI</name>
<evidence type="ECO:0000256" key="4">
    <source>
        <dbReference type="ARBA" id="ARBA00022669"/>
    </source>
</evidence>
<keyword evidence="4" id="KW-0147">Chitin-binding</keyword>
<feature type="region of interest" description="Disordered" evidence="11">
    <location>
        <begin position="280"/>
        <end position="315"/>
    </location>
</feature>
<dbReference type="PROSITE" id="PS51910">
    <property type="entry name" value="GH18_2"/>
    <property type="match status" value="1"/>
</dbReference>
<evidence type="ECO:0000256" key="5">
    <source>
        <dbReference type="ARBA" id="ARBA00022729"/>
    </source>
</evidence>
<dbReference type="GO" id="GO:0005576">
    <property type="term" value="C:extracellular region"/>
    <property type="evidence" value="ECO:0007669"/>
    <property type="project" value="TreeGrafter"/>
</dbReference>
<dbReference type="InterPro" id="IPR017853">
    <property type="entry name" value="GH"/>
</dbReference>
<evidence type="ECO:0000256" key="10">
    <source>
        <dbReference type="ARBA" id="ARBA00023326"/>
    </source>
</evidence>
<evidence type="ECO:0000256" key="3">
    <source>
        <dbReference type="ARBA" id="ARBA00012729"/>
    </source>
</evidence>
<keyword evidence="9" id="KW-0119">Carbohydrate metabolism</keyword>
<comment type="catalytic activity">
    <reaction evidence="1">
        <text>Random endo-hydrolysis of N-acetyl-beta-D-glucosaminide (1-&gt;4)-beta-linkages in chitin and chitodextrins.</text>
        <dbReference type="EC" id="3.2.1.14"/>
    </reaction>
</comment>
<dbReference type="InterPro" id="IPR001223">
    <property type="entry name" value="Glyco_hydro18_cat"/>
</dbReference>
<keyword evidence="5" id="KW-0732">Signal</keyword>
<keyword evidence="7" id="KW-0146">Chitin degradation</keyword>
<keyword evidence="8" id="KW-1015">Disulfide bond</keyword>
<dbReference type="PANTHER" id="PTHR11177">
    <property type="entry name" value="CHITINASE"/>
    <property type="match status" value="1"/>
</dbReference>
<dbReference type="GO" id="GO:0030246">
    <property type="term" value="F:carbohydrate binding"/>
    <property type="evidence" value="ECO:0007669"/>
    <property type="project" value="UniProtKB-KW"/>
</dbReference>
<evidence type="ECO:0000256" key="7">
    <source>
        <dbReference type="ARBA" id="ARBA00023024"/>
    </source>
</evidence>
<evidence type="ECO:0000259" key="12">
    <source>
        <dbReference type="PROSITE" id="PS51910"/>
    </source>
</evidence>
<dbReference type="GO" id="GO:0008843">
    <property type="term" value="F:endochitinase activity"/>
    <property type="evidence" value="ECO:0007669"/>
    <property type="project" value="UniProtKB-EC"/>
</dbReference>
<dbReference type="InterPro" id="IPR029070">
    <property type="entry name" value="Chitinase_insertion_sf"/>
</dbReference>
<evidence type="ECO:0000256" key="6">
    <source>
        <dbReference type="ARBA" id="ARBA00022801"/>
    </source>
</evidence>
<keyword evidence="13" id="KW-0430">Lectin</keyword>
<dbReference type="EC" id="3.2.1.14" evidence="3"/>
<dbReference type="Gene3D" id="3.10.50.10">
    <property type="match status" value="1"/>
</dbReference>
<dbReference type="GO" id="GO:0008061">
    <property type="term" value="F:chitin binding"/>
    <property type="evidence" value="ECO:0007669"/>
    <property type="project" value="UniProtKB-KW"/>
</dbReference>
<dbReference type="FunFam" id="3.10.50.10:FF:000004">
    <property type="entry name" value="Chitinase 5"/>
    <property type="match status" value="1"/>
</dbReference>
<organism evidence="13">
    <name type="scientific">Ixodes ricinus</name>
    <name type="common">Common tick</name>
    <name type="synonym">Acarus ricinus</name>
    <dbReference type="NCBI Taxonomy" id="34613"/>
    <lineage>
        <taxon>Eukaryota</taxon>
        <taxon>Metazoa</taxon>
        <taxon>Ecdysozoa</taxon>
        <taxon>Arthropoda</taxon>
        <taxon>Chelicerata</taxon>
        <taxon>Arachnida</taxon>
        <taxon>Acari</taxon>
        <taxon>Parasitiformes</taxon>
        <taxon>Ixodida</taxon>
        <taxon>Ixodoidea</taxon>
        <taxon>Ixodidae</taxon>
        <taxon>Ixodinae</taxon>
        <taxon>Ixodes</taxon>
    </lineage>
</organism>
<feature type="compositionally biased region" description="Low complexity" evidence="11">
    <location>
        <begin position="281"/>
        <end position="315"/>
    </location>
</feature>
<dbReference type="PANTHER" id="PTHR11177:SF360">
    <property type="entry name" value="CHITINASE 4-RELATED"/>
    <property type="match status" value="1"/>
</dbReference>
<dbReference type="Gene3D" id="3.20.20.80">
    <property type="entry name" value="Glycosidases"/>
    <property type="match status" value="1"/>
</dbReference>
<dbReference type="SUPFAM" id="SSF54556">
    <property type="entry name" value="Chitinase insertion domain"/>
    <property type="match status" value="1"/>
</dbReference>
<evidence type="ECO:0000256" key="2">
    <source>
        <dbReference type="ARBA" id="ARBA00009121"/>
    </source>
</evidence>
<keyword evidence="6" id="KW-0378">Hydrolase</keyword>
<feature type="domain" description="GH18" evidence="12">
    <location>
        <begin position="1"/>
        <end position="280"/>
    </location>
</feature>
<reference evidence="13" key="1">
    <citation type="submission" date="2016-02" db="EMBL/GenBank/DDBJ databases">
        <title>RNAseq analyses of the midgut from blood- or serum-fed Ixodes ricinus ticks.</title>
        <authorList>
            <person name="Perner J."/>
            <person name="Provaznik J."/>
            <person name="Schrenkova J."/>
            <person name="Urbanova V."/>
            <person name="Ribeiro J.M."/>
            <person name="Kopacek P."/>
        </authorList>
    </citation>
    <scope>NUCLEOTIDE SEQUENCE</scope>
    <source>
        <tissue evidence="13">Gut</tissue>
    </source>
</reference>
<comment type="similarity">
    <text evidence="2">Belongs to the glycosyl hydrolase 18 family. Chitinase class II subfamily.</text>
</comment>
<dbReference type="SMART" id="SM00636">
    <property type="entry name" value="Glyco_18"/>
    <property type="match status" value="1"/>
</dbReference>
<dbReference type="GO" id="GO:0006032">
    <property type="term" value="P:chitin catabolic process"/>
    <property type="evidence" value="ECO:0007669"/>
    <property type="project" value="UniProtKB-KW"/>
</dbReference>
<dbReference type="InterPro" id="IPR011583">
    <property type="entry name" value="Chitinase_II/V-like_cat"/>
</dbReference>
<proteinExistence type="evidence at transcript level"/>
<dbReference type="AlphaFoldDB" id="A0A131Y4D7"/>
<dbReference type="SUPFAM" id="SSF57625">
    <property type="entry name" value="Invertebrate chitin-binding proteins"/>
    <property type="match status" value="1"/>
</dbReference>
<dbReference type="Gene3D" id="2.170.140.10">
    <property type="entry name" value="Chitin binding domain"/>
    <property type="match status" value="1"/>
</dbReference>
<evidence type="ECO:0000313" key="13">
    <source>
        <dbReference type="EMBL" id="JAP73240.1"/>
    </source>
</evidence>
<evidence type="ECO:0000256" key="1">
    <source>
        <dbReference type="ARBA" id="ARBA00000822"/>
    </source>
</evidence>
<dbReference type="Pfam" id="PF00704">
    <property type="entry name" value="Glyco_hydro_18"/>
    <property type="match status" value="1"/>
</dbReference>
<dbReference type="EMBL" id="GEFM01002556">
    <property type="protein sequence ID" value="JAP73240.1"/>
    <property type="molecule type" value="mRNA"/>
</dbReference>
<feature type="non-terminal residue" evidence="13">
    <location>
        <position position="1"/>
    </location>
</feature>
<keyword evidence="10" id="KW-0624">Polysaccharide degradation</keyword>
<accession>A0A131Y4D7</accession>
<dbReference type="InterPro" id="IPR050314">
    <property type="entry name" value="Glycosyl_Hydrlase_18"/>
</dbReference>